<comment type="caution">
    <text evidence="2">The sequence shown here is derived from an EMBL/GenBank/DDBJ whole genome shotgun (WGS) entry which is preliminary data.</text>
</comment>
<evidence type="ECO:0000256" key="1">
    <source>
        <dbReference type="SAM" id="MobiDB-lite"/>
    </source>
</evidence>
<evidence type="ECO:0000313" key="2">
    <source>
        <dbReference type="EMBL" id="KAJ7303615.1"/>
    </source>
</evidence>
<feature type="region of interest" description="Disordered" evidence="1">
    <location>
        <begin position="1"/>
        <end position="24"/>
    </location>
</feature>
<keyword evidence="3" id="KW-1185">Reference proteome</keyword>
<sequence length="62" mass="6404">TTSSSDLGIPRPPSAADLRPNAHPYPIATTAIGVLSRANPLSSPSNHPNSGKHHYVPPSPAK</sequence>
<organism evidence="2 3">
    <name type="scientific">Mycena albidolilacea</name>
    <dbReference type="NCBI Taxonomy" id="1033008"/>
    <lineage>
        <taxon>Eukaryota</taxon>
        <taxon>Fungi</taxon>
        <taxon>Dikarya</taxon>
        <taxon>Basidiomycota</taxon>
        <taxon>Agaricomycotina</taxon>
        <taxon>Agaricomycetes</taxon>
        <taxon>Agaricomycetidae</taxon>
        <taxon>Agaricales</taxon>
        <taxon>Marasmiineae</taxon>
        <taxon>Mycenaceae</taxon>
        <taxon>Mycena</taxon>
    </lineage>
</organism>
<evidence type="ECO:0000313" key="3">
    <source>
        <dbReference type="Proteomes" id="UP001218218"/>
    </source>
</evidence>
<dbReference type="EMBL" id="JARIHO010000104">
    <property type="protein sequence ID" value="KAJ7303615.1"/>
    <property type="molecule type" value="Genomic_DNA"/>
</dbReference>
<protein>
    <submittedName>
        <fullName evidence="2">Uncharacterized protein</fullName>
    </submittedName>
</protein>
<feature type="non-terminal residue" evidence="2">
    <location>
        <position position="62"/>
    </location>
</feature>
<feature type="region of interest" description="Disordered" evidence="1">
    <location>
        <begin position="36"/>
        <end position="62"/>
    </location>
</feature>
<feature type="compositionally biased region" description="Low complexity" evidence="1">
    <location>
        <begin position="39"/>
        <end position="49"/>
    </location>
</feature>
<name>A0AAD6Z2E6_9AGAR</name>
<dbReference type="AlphaFoldDB" id="A0AAD6Z2E6"/>
<feature type="non-terminal residue" evidence="2">
    <location>
        <position position="1"/>
    </location>
</feature>
<dbReference type="Proteomes" id="UP001218218">
    <property type="component" value="Unassembled WGS sequence"/>
</dbReference>
<proteinExistence type="predicted"/>
<gene>
    <name evidence="2" type="ORF">DFH08DRAFT_653110</name>
</gene>
<reference evidence="2" key="1">
    <citation type="submission" date="2023-03" db="EMBL/GenBank/DDBJ databases">
        <title>Massive genome expansion in bonnet fungi (Mycena s.s.) driven by repeated elements and novel gene families across ecological guilds.</title>
        <authorList>
            <consortium name="Lawrence Berkeley National Laboratory"/>
            <person name="Harder C.B."/>
            <person name="Miyauchi S."/>
            <person name="Viragh M."/>
            <person name="Kuo A."/>
            <person name="Thoen E."/>
            <person name="Andreopoulos B."/>
            <person name="Lu D."/>
            <person name="Skrede I."/>
            <person name="Drula E."/>
            <person name="Henrissat B."/>
            <person name="Morin E."/>
            <person name="Kohler A."/>
            <person name="Barry K."/>
            <person name="LaButti K."/>
            <person name="Morin E."/>
            <person name="Salamov A."/>
            <person name="Lipzen A."/>
            <person name="Mereny Z."/>
            <person name="Hegedus B."/>
            <person name="Baldrian P."/>
            <person name="Stursova M."/>
            <person name="Weitz H."/>
            <person name="Taylor A."/>
            <person name="Grigoriev I.V."/>
            <person name="Nagy L.G."/>
            <person name="Martin F."/>
            <person name="Kauserud H."/>
        </authorList>
    </citation>
    <scope>NUCLEOTIDE SEQUENCE</scope>
    <source>
        <strain evidence="2">CBHHK002</strain>
    </source>
</reference>
<accession>A0AAD6Z2E6</accession>